<evidence type="ECO:0000256" key="6">
    <source>
        <dbReference type="ARBA" id="ARBA00022927"/>
    </source>
</evidence>
<keyword evidence="6" id="KW-0653">Protein transport</keyword>
<evidence type="ECO:0000256" key="1">
    <source>
        <dbReference type="ARBA" id="ARBA00004496"/>
    </source>
</evidence>
<gene>
    <name evidence="10" type="primary">fliI</name>
    <name evidence="10" type="ORF">NSPWAT_2381</name>
</gene>
<dbReference type="Pfam" id="PF02874">
    <property type="entry name" value="ATP-synt_ab_N"/>
    <property type="match status" value="1"/>
</dbReference>
<proteinExistence type="predicted"/>
<reference evidence="10 11" key="1">
    <citation type="submission" date="2022-09" db="EMBL/GenBank/DDBJ databases">
        <authorList>
            <person name="Kop L."/>
        </authorList>
    </citation>
    <scope>NUCLEOTIDE SEQUENCE [LARGE SCALE GENOMIC DNA]</scope>
    <source>
        <strain evidence="10 11">347</strain>
    </source>
</reference>
<dbReference type="InterPro" id="IPR050053">
    <property type="entry name" value="ATPase_alpha/beta_chains"/>
</dbReference>
<dbReference type="InterPro" id="IPR004100">
    <property type="entry name" value="ATPase_F1/V1/A1_a/bsu_N"/>
</dbReference>
<keyword evidence="7" id="KW-1278">Translocase</keyword>
<keyword evidence="2" id="KW-0813">Transport</keyword>
<dbReference type="Proteomes" id="UP001157733">
    <property type="component" value="Chromosome"/>
</dbReference>
<evidence type="ECO:0000256" key="3">
    <source>
        <dbReference type="ARBA" id="ARBA00022490"/>
    </source>
</evidence>
<evidence type="ECO:0000256" key="5">
    <source>
        <dbReference type="ARBA" id="ARBA00022840"/>
    </source>
</evidence>
<evidence type="ECO:0000256" key="2">
    <source>
        <dbReference type="ARBA" id="ARBA00022448"/>
    </source>
</evidence>
<dbReference type="Pfam" id="PF00006">
    <property type="entry name" value="ATP-synt_ab"/>
    <property type="match status" value="1"/>
</dbReference>
<comment type="catalytic activity">
    <reaction evidence="8">
        <text>ATP + H2O + cellular proteinSide 1 = ADP + phosphate + cellular proteinSide 2.</text>
        <dbReference type="EC" id="7.4.2.8"/>
    </reaction>
</comment>
<keyword evidence="4" id="KW-0547">Nucleotide-binding</keyword>
<evidence type="ECO:0000259" key="9">
    <source>
        <dbReference type="SMART" id="SM00382"/>
    </source>
</evidence>
<keyword evidence="5" id="KW-0067">ATP-binding</keyword>
<keyword evidence="3" id="KW-0963">Cytoplasm</keyword>
<dbReference type="EMBL" id="OX336137">
    <property type="protein sequence ID" value="CAI2719237.1"/>
    <property type="molecule type" value="Genomic_DNA"/>
</dbReference>
<dbReference type="PROSITE" id="PS00152">
    <property type="entry name" value="ATPASE_ALPHA_BETA"/>
    <property type="match status" value="1"/>
</dbReference>
<evidence type="ECO:0000256" key="4">
    <source>
        <dbReference type="ARBA" id="ARBA00022741"/>
    </source>
</evidence>
<dbReference type="CDD" id="cd18117">
    <property type="entry name" value="ATP-synt_flagellum-secretory_path_III_N"/>
    <property type="match status" value="1"/>
</dbReference>
<sequence length="447" mass="48308">MLETIDLEKYGSYVDNVTMVRKQGRVIRLTGLIVEGNGPAVSMGSLCTIYSRQNKKAIDAEVVGFRDNKILLMTLGNMAGIEPGSVIVAKEESPTFNVSEHLLGRVIDGNGAPLDGLGPIPMGKEYPVQGVPINPMERARIAEVLDVGIGAVNGLLTVGKGQRVGIMAGTGVGKSVLLGMIARNTSAEVNVIALIGERGREVKEFIEENLGPEGLKRSVVVAVSSDQPPLVRIRGAYLATTIAEYFRDTGRDVLLMMDSLTRFALAQREIGLSVGEPPTTRGFTPSVFSLLPQLLERAGTSSGSGSITAMYTVLVEGDDLNEPVSDAVRAILDGHIVLSRRLSSHNHYPAIDILESISRMMIDVVTPEHNQLSMQFKDILATYREAEELINIGAYARGSNAKIDRAIDKIDAFNAYLRQDMAESRPFPHSVEQLQQVLRDDEPGGDA</sequence>
<dbReference type="InterPro" id="IPR040627">
    <property type="entry name" value="T3SS_ATPase_C"/>
</dbReference>
<keyword evidence="11" id="KW-1185">Reference proteome</keyword>
<feature type="domain" description="AAA+ ATPase" evidence="9">
    <location>
        <begin position="160"/>
        <end position="342"/>
    </location>
</feature>
<dbReference type="NCBIfam" id="TIGR01026">
    <property type="entry name" value="fliI_yscN"/>
    <property type="match status" value="1"/>
</dbReference>
<organism evidence="10 11">
    <name type="scientific">Nitrospina watsonii</name>
    <dbReference type="NCBI Taxonomy" id="1323948"/>
    <lineage>
        <taxon>Bacteria</taxon>
        <taxon>Pseudomonadati</taxon>
        <taxon>Nitrospinota/Tectimicrobiota group</taxon>
        <taxon>Nitrospinota</taxon>
        <taxon>Nitrospinia</taxon>
        <taxon>Nitrospinales</taxon>
        <taxon>Nitrospinaceae</taxon>
        <taxon>Nitrospina</taxon>
    </lineage>
</organism>
<name>A0ABM9HGR9_9BACT</name>
<accession>A0ABM9HGR9</accession>
<dbReference type="RefSeq" id="WP_282012083.1">
    <property type="nucleotide sequence ID" value="NZ_OX336137.1"/>
</dbReference>
<comment type="subcellular location">
    <subcellularLocation>
        <location evidence="1">Cytoplasm</location>
    </subcellularLocation>
</comment>
<dbReference type="InterPro" id="IPR027417">
    <property type="entry name" value="P-loop_NTPase"/>
</dbReference>
<dbReference type="SMART" id="SM00382">
    <property type="entry name" value="AAA"/>
    <property type="match status" value="1"/>
</dbReference>
<dbReference type="Pfam" id="PF18269">
    <property type="entry name" value="T3SS_ATPase_C"/>
    <property type="match status" value="1"/>
</dbReference>
<evidence type="ECO:0000256" key="8">
    <source>
        <dbReference type="ARBA" id="ARBA00034006"/>
    </source>
</evidence>
<dbReference type="InterPro" id="IPR003593">
    <property type="entry name" value="AAA+_ATPase"/>
</dbReference>
<dbReference type="CDD" id="cd01136">
    <property type="entry name" value="ATPase_flagellum-secretory_path_III"/>
    <property type="match status" value="1"/>
</dbReference>
<dbReference type="PANTHER" id="PTHR15184">
    <property type="entry name" value="ATP SYNTHASE"/>
    <property type="match status" value="1"/>
</dbReference>
<dbReference type="SUPFAM" id="SSF52540">
    <property type="entry name" value="P-loop containing nucleoside triphosphate hydrolases"/>
    <property type="match status" value="1"/>
</dbReference>
<dbReference type="InterPro" id="IPR000194">
    <property type="entry name" value="ATPase_F1/V1/A1_a/bsu_nucl-bd"/>
</dbReference>
<dbReference type="InterPro" id="IPR005714">
    <property type="entry name" value="ATPase_T3SS_FliI/YscN"/>
</dbReference>
<dbReference type="InterPro" id="IPR020003">
    <property type="entry name" value="ATPase_a/bsu_AS"/>
</dbReference>
<evidence type="ECO:0000313" key="11">
    <source>
        <dbReference type="Proteomes" id="UP001157733"/>
    </source>
</evidence>
<protein>
    <submittedName>
        <fullName evidence="10">Flagellum-specific ATP synthase FliI</fullName>
    </submittedName>
</protein>
<dbReference type="Gene3D" id="3.40.50.12240">
    <property type="match status" value="1"/>
</dbReference>
<evidence type="ECO:0000256" key="7">
    <source>
        <dbReference type="ARBA" id="ARBA00022967"/>
    </source>
</evidence>
<dbReference type="PANTHER" id="PTHR15184:SF9">
    <property type="entry name" value="SPI-1 TYPE 3 SECRETION SYSTEM ATPASE"/>
    <property type="match status" value="1"/>
</dbReference>
<evidence type="ECO:0000313" key="10">
    <source>
        <dbReference type="EMBL" id="CAI2719237.1"/>
    </source>
</evidence>